<dbReference type="GeneID" id="102809543"/>
<dbReference type="RefSeq" id="XP_006811845.1">
    <property type="nucleotide sequence ID" value="XM_006811782.1"/>
</dbReference>
<proteinExistence type="predicted"/>
<protein>
    <submittedName>
        <fullName evidence="2">Uncharacterized protein LOC102809543</fullName>
    </submittedName>
</protein>
<evidence type="ECO:0000313" key="2">
    <source>
        <dbReference type="RefSeq" id="XP_006811845.1"/>
    </source>
</evidence>
<gene>
    <name evidence="2" type="primary">LOC102809543</name>
</gene>
<sequence length="138" mass="16943">MLSQSVVLNLRRKLPIYKMKKRYLLLLKELGKPNQRRKTVFCSQTRLTFLQILHQLVQKKEKRKKRKIHCLKKLMEMTSLRMLKAVREEQRPRKSQRRRVPGPRYLILMCQVYLTTHSVLPRNNLFLHYSYIYLYKQK</sequence>
<organism evidence="1 2">
    <name type="scientific">Saccoglossus kowalevskii</name>
    <name type="common">Acorn worm</name>
    <dbReference type="NCBI Taxonomy" id="10224"/>
    <lineage>
        <taxon>Eukaryota</taxon>
        <taxon>Metazoa</taxon>
        <taxon>Hemichordata</taxon>
        <taxon>Enteropneusta</taxon>
        <taxon>Harrimaniidae</taxon>
        <taxon>Saccoglossus</taxon>
    </lineage>
</organism>
<accession>A0ABM0LVQ4</accession>
<reference evidence="2" key="1">
    <citation type="submission" date="2025-08" db="UniProtKB">
        <authorList>
            <consortium name="RefSeq"/>
        </authorList>
    </citation>
    <scope>IDENTIFICATION</scope>
    <source>
        <tissue evidence="2">Testes</tissue>
    </source>
</reference>
<keyword evidence="1" id="KW-1185">Reference proteome</keyword>
<dbReference type="Proteomes" id="UP000694865">
    <property type="component" value="Unplaced"/>
</dbReference>
<evidence type="ECO:0000313" key="1">
    <source>
        <dbReference type="Proteomes" id="UP000694865"/>
    </source>
</evidence>
<name>A0ABM0LVQ4_SACKO</name>